<dbReference type="SUPFAM" id="SSF52374">
    <property type="entry name" value="Nucleotidylyl transferase"/>
    <property type="match status" value="1"/>
</dbReference>
<evidence type="ECO:0000259" key="8">
    <source>
        <dbReference type="Pfam" id="PF00133"/>
    </source>
</evidence>
<dbReference type="SUPFAM" id="SSF47323">
    <property type="entry name" value="Anticodon-binding domain of a subclass of class I aminoacyl-tRNA synthetases"/>
    <property type="match status" value="2"/>
</dbReference>
<evidence type="ECO:0000256" key="1">
    <source>
        <dbReference type="ARBA" id="ARBA00022598"/>
    </source>
</evidence>
<dbReference type="InterPro" id="IPR002300">
    <property type="entry name" value="aa-tRNA-synth_Ia"/>
</dbReference>
<dbReference type="Gene3D" id="1.10.730.10">
    <property type="entry name" value="Isoleucyl-tRNA Synthetase, Domain 1"/>
    <property type="match status" value="1"/>
</dbReference>
<sequence length="415" mass="48634">YTLLAISTLLGFKSPYKNVVCVGHVLDEKGEKMSKSKGNVVDPWYIVDKYGADSLRWYLYTVNQPGDAKLFSEKEVEGKLKKFILIFWNCYLFFETYGIKFSKFKKNKNVLDRWVISRLNELIQKVTENLETYDITSATRAIENFVVEDLSQWYIRRSRERFQRPESKKELENASKTLGFMLFTLSKLSAPFTPFLSEEIYQSLKSKVYSLKSSQSVHLEDWPKVKKEWIKKDLNEKMDLVRKIVSLGLELRAKAKIKVRQPLQKLKIKNEKLKIDKELLNLIKDELNVKEVELVKEIKEEENWILGSEGEIKIALNTKITPKLKEEGKVREFLRQVQEMRKEAGLKPKDQILVKVSGETGLIKLLKKNKKSILKEIKAKNLQFAEKLENDFILKKEIEIENEKLELGIKIFKSR</sequence>
<keyword evidence="4" id="KW-0648">Protein biosynthesis</keyword>
<dbReference type="CDD" id="cd07961">
    <property type="entry name" value="Anticodon_Ia_Ile_ABEc"/>
    <property type="match status" value="1"/>
</dbReference>
<dbReference type="Gene3D" id="3.40.50.620">
    <property type="entry name" value="HUPs"/>
    <property type="match status" value="1"/>
</dbReference>
<dbReference type="InterPro" id="IPR014729">
    <property type="entry name" value="Rossmann-like_a/b/a_fold"/>
</dbReference>
<comment type="catalytic activity">
    <reaction evidence="6">
        <text>tRNA(Ile) + L-isoleucine + ATP = L-isoleucyl-tRNA(Ile) + AMP + diphosphate</text>
        <dbReference type="Rhea" id="RHEA:11060"/>
        <dbReference type="Rhea" id="RHEA-COMP:9666"/>
        <dbReference type="Rhea" id="RHEA-COMP:9695"/>
        <dbReference type="ChEBI" id="CHEBI:30616"/>
        <dbReference type="ChEBI" id="CHEBI:33019"/>
        <dbReference type="ChEBI" id="CHEBI:58045"/>
        <dbReference type="ChEBI" id="CHEBI:78442"/>
        <dbReference type="ChEBI" id="CHEBI:78528"/>
        <dbReference type="ChEBI" id="CHEBI:456215"/>
        <dbReference type="EC" id="6.1.1.5"/>
    </reaction>
</comment>
<feature type="coiled-coil region" evidence="7">
    <location>
        <begin position="323"/>
        <end position="383"/>
    </location>
</feature>
<dbReference type="Pfam" id="PF08264">
    <property type="entry name" value="Anticodon_1"/>
    <property type="match status" value="1"/>
</dbReference>
<evidence type="ECO:0000259" key="9">
    <source>
        <dbReference type="Pfam" id="PF08264"/>
    </source>
</evidence>
<dbReference type="PANTHER" id="PTHR42780:SF1">
    <property type="entry name" value="ISOLEUCINE--TRNA LIGASE, CYTOPLASMIC"/>
    <property type="match status" value="1"/>
</dbReference>
<dbReference type="InterPro" id="IPR009080">
    <property type="entry name" value="tRNAsynth_Ia_anticodon-bd"/>
</dbReference>
<dbReference type="Pfam" id="PF19302">
    <property type="entry name" value="DUF5915"/>
    <property type="match status" value="1"/>
</dbReference>
<keyword evidence="7" id="KW-0175">Coiled coil</keyword>
<feature type="non-terminal residue" evidence="10">
    <location>
        <position position="1"/>
    </location>
</feature>
<accession>A0A2M8DN64</accession>
<evidence type="ECO:0000256" key="2">
    <source>
        <dbReference type="ARBA" id="ARBA00022741"/>
    </source>
</evidence>
<evidence type="ECO:0000256" key="7">
    <source>
        <dbReference type="SAM" id="Coils"/>
    </source>
</evidence>
<proteinExistence type="predicted"/>
<keyword evidence="5" id="KW-0030">Aminoacyl-tRNA synthetase</keyword>
<evidence type="ECO:0000313" key="10">
    <source>
        <dbReference type="EMBL" id="PJB99586.1"/>
    </source>
</evidence>
<dbReference type="Pfam" id="PF00133">
    <property type="entry name" value="tRNA-synt_1"/>
    <property type="match status" value="1"/>
</dbReference>
<name>A0A2M8DN64_9BACT</name>
<dbReference type="Proteomes" id="UP000228875">
    <property type="component" value="Unassembled WGS sequence"/>
</dbReference>
<dbReference type="InterPro" id="IPR023586">
    <property type="entry name" value="Ile-tRNA-ligase_type2"/>
</dbReference>
<gene>
    <name evidence="10" type="ORF">CO077_00950</name>
</gene>
<dbReference type="InterPro" id="IPR013155">
    <property type="entry name" value="M/V/L/I-tRNA-synth_anticd-bd"/>
</dbReference>
<feature type="domain" description="Methionyl/Valyl/Leucyl/Isoleucyl-tRNA synthetase anticodon-binding" evidence="9">
    <location>
        <begin position="112"/>
        <end position="265"/>
    </location>
</feature>
<evidence type="ECO:0000313" key="11">
    <source>
        <dbReference type="Proteomes" id="UP000228875"/>
    </source>
</evidence>
<evidence type="ECO:0000256" key="4">
    <source>
        <dbReference type="ARBA" id="ARBA00022917"/>
    </source>
</evidence>
<evidence type="ECO:0000256" key="5">
    <source>
        <dbReference type="ARBA" id="ARBA00023146"/>
    </source>
</evidence>
<keyword evidence="2" id="KW-0547">Nucleotide-binding</keyword>
<dbReference type="EMBL" id="PFTB01000022">
    <property type="protein sequence ID" value="PJB99586.1"/>
    <property type="molecule type" value="Genomic_DNA"/>
</dbReference>
<dbReference type="AlphaFoldDB" id="A0A2M8DN64"/>
<feature type="domain" description="Aminoacyl-tRNA synthetase class Ia" evidence="8">
    <location>
        <begin position="2"/>
        <end position="67"/>
    </location>
</feature>
<keyword evidence="3" id="KW-0067">ATP-binding</keyword>
<dbReference type="GO" id="GO:0006428">
    <property type="term" value="P:isoleucyl-tRNA aminoacylation"/>
    <property type="evidence" value="ECO:0007669"/>
    <property type="project" value="TreeGrafter"/>
</dbReference>
<dbReference type="PANTHER" id="PTHR42780">
    <property type="entry name" value="SOLEUCYL-TRNA SYNTHETASE"/>
    <property type="match status" value="1"/>
</dbReference>
<keyword evidence="1 10" id="KW-0436">Ligase</keyword>
<dbReference type="GO" id="GO:0004822">
    <property type="term" value="F:isoleucine-tRNA ligase activity"/>
    <property type="evidence" value="ECO:0007669"/>
    <property type="project" value="UniProtKB-EC"/>
</dbReference>
<organism evidence="10 11">
    <name type="scientific">Candidatus Nealsonbacteria bacterium CG_4_9_14_0_8_um_filter_35_12</name>
    <dbReference type="NCBI Taxonomy" id="1974692"/>
    <lineage>
        <taxon>Bacteria</taxon>
        <taxon>Candidatus Nealsoniibacteriota</taxon>
    </lineage>
</organism>
<comment type="caution">
    <text evidence="10">The sequence shown here is derived from an EMBL/GenBank/DDBJ whole genome shotgun (WGS) entry which is preliminary data.</text>
</comment>
<dbReference type="GO" id="GO:0005524">
    <property type="term" value="F:ATP binding"/>
    <property type="evidence" value="ECO:0007669"/>
    <property type="project" value="UniProtKB-KW"/>
</dbReference>
<protein>
    <submittedName>
        <fullName evidence="10">Isoleucine--tRNA ligase</fullName>
    </submittedName>
</protein>
<evidence type="ECO:0000256" key="3">
    <source>
        <dbReference type="ARBA" id="ARBA00022840"/>
    </source>
</evidence>
<dbReference type="GO" id="GO:0000049">
    <property type="term" value="F:tRNA binding"/>
    <property type="evidence" value="ECO:0007669"/>
    <property type="project" value="InterPro"/>
</dbReference>
<dbReference type="InterPro" id="IPR033709">
    <property type="entry name" value="Anticodon_Ile_ABEc"/>
</dbReference>
<reference evidence="11" key="1">
    <citation type="submission" date="2017-09" db="EMBL/GenBank/DDBJ databases">
        <title>Depth-based differentiation of microbial function through sediment-hosted aquifers and enrichment of novel symbionts in the deep terrestrial subsurface.</title>
        <authorList>
            <person name="Probst A.J."/>
            <person name="Ladd B."/>
            <person name="Jarett J.K."/>
            <person name="Geller-Mcgrath D.E."/>
            <person name="Sieber C.M.K."/>
            <person name="Emerson J.B."/>
            <person name="Anantharaman K."/>
            <person name="Thomas B.C."/>
            <person name="Malmstrom R."/>
            <person name="Stieglmeier M."/>
            <person name="Klingl A."/>
            <person name="Woyke T."/>
            <person name="Ryan C.M."/>
            <person name="Banfield J.F."/>
        </authorList>
    </citation>
    <scope>NUCLEOTIDE SEQUENCE [LARGE SCALE GENOMIC DNA]</scope>
</reference>
<evidence type="ECO:0000256" key="6">
    <source>
        <dbReference type="ARBA" id="ARBA00048359"/>
    </source>
</evidence>